<dbReference type="EMBL" id="RPOH01000063">
    <property type="protein sequence ID" value="RPH24201.1"/>
    <property type="molecule type" value="Genomic_DNA"/>
</dbReference>
<protein>
    <submittedName>
        <fullName evidence="2">Uncharacterized protein</fullName>
    </submittedName>
</protein>
<dbReference type="Proteomes" id="UP000268615">
    <property type="component" value="Unassembled WGS sequence"/>
</dbReference>
<evidence type="ECO:0000256" key="1">
    <source>
        <dbReference type="SAM" id="Phobius"/>
    </source>
</evidence>
<comment type="caution">
    <text evidence="2">The sequence shown here is derived from an EMBL/GenBank/DDBJ whole genome shotgun (WGS) entry which is preliminary data.</text>
</comment>
<dbReference type="AlphaFoldDB" id="A0A3N5DAI5"/>
<keyword evidence="1" id="KW-0812">Transmembrane</keyword>
<proteinExistence type="predicted"/>
<gene>
    <name evidence="2" type="ORF">EHN07_14530</name>
</gene>
<sequence>TTQEKAWFFLHCGDRPKINKLILLVFWMVSVRLAKLMGFVISLKVNPFYSSGWPFWLSAHLLFITNCTNGYPRCVYG</sequence>
<keyword evidence="3" id="KW-1185">Reference proteome</keyword>
<name>A0A3N5DAI5_9ENTR</name>
<feature type="non-terminal residue" evidence="2">
    <location>
        <position position="1"/>
    </location>
</feature>
<feature type="transmembrane region" description="Helical" evidence="1">
    <location>
        <begin position="21"/>
        <end position="41"/>
    </location>
</feature>
<reference evidence="2 3" key="1">
    <citation type="submission" date="2018-11" db="EMBL/GenBank/DDBJ databases">
        <title>Draft genome sequence of Buttiauxella warmboldiae CCUG 35512.</title>
        <authorList>
            <person name="Salva-Serra F."/>
            <person name="Marathe N."/>
            <person name="Moore E."/>
            <person name="Svensson L."/>
            <person name="Engstrom-Jakobsson H."/>
        </authorList>
    </citation>
    <scope>NUCLEOTIDE SEQUENCE [LARGE SCALE GENOMIC DNA]</scope>
    <source>
        <strain evidence="2 3">CCUG 35512</strain>
    </source>
</reference>
<feature type="transmembrane region" description="Helical" evidence="1">
    <location>
        <begin position="53"/>
        <end position="71"/>
    </location>
</feature>
<evidence type="ECO:0000313" key="2">
    <source>
        <dbReference type="EMBL" id="RPH24201.1"/>
    </source>
</evidence>
<organism evidence="2 3">
    <name type="scientific">Buttiauxella warmboldiae</name>
    <dbReference type="NCBI Taxonomy" id="82993"/>
    <lineage>
        <taxon>Bacteria</taxon>
        <taxon>Pseudomonadati</taxon>
        <taxon>Pseudomonadota</taxon>
        <taxon>Gammaproteobacteria</taxon>
        <taxon>Enterobacterales</taxon>
        <taxon>Enterobacteriaceae</taxon>
        <taxon>Buttiauxella</taxon>
    </lineage>
</organism>
<evidence type="ECO:0000313" key="3">
    <source>
        <dbReference type="Proteomes" id="UP000268615"/>
    </source>
</evidence>
<keyword evidence="1" id="KW-0472">Membrane</keyword>
<accession>A0A3N5DAI5</accession>
<keyword evidence="1" id="KW-1133">Transmembrane helix</keyword>